<name>A0A319CP17_9EURO</name>
<reference evidence="9 10" key="1">
    <citation type="submission" date="2016-12" db="EMBL/GenBank/DDBJ databases">
        <title>The genomes of Aspergillus section Nigri reveals drivers in fungal speciation.</title>
        <authorList>
            <consortium name="DOE Joint Genome Institute"/>
            <person name="Vesth T.C."/>
            <person name="Nybo J."/>
            <person name="Theobald S."/>
            <person name="Brandl J."/>
            <person name="Frisvad J.C."/>
            <person name="Nielsen K.F."/>
            <person name="Lyhne E.K."/>
            <person name="Kogle M.E."/>
            <person name="Kuo A."/>
            <person name="Riley R."/>
            <person name="Clum A."/>
            <person name="Nolan M."/>
            <person name="Lipzen A."/>
            <person name="Salamov A."/>
            <person name="Henrissat B."/>
            <person name="Wiebenga A."/>
            <person name="De Vries R.P."/>
            <person name="Grigoriev I.V."/>
            <person name="Mortensen U.H."/>
            <person name="Andersen M.R."/>
            <person name="Baker S.E."/>
        </authorList>
    </citation>
    <scope>NUCLEOTIDE SEQUENCE [LARGE SCALE GENOMIC DNA]</scope>
    <source>
        <strain evidence="9 10">CBS 121591</strain>
    </source>
</reference>
<keyword evidence="4" id="KW-0238">DNA-binding</keyword>
<dbReference type="InterPro" id="IPR050987">
    <property type="entry name" value="AtrR-like"/>
</dbReference>
<keyword evidence="6" id="KW-0539">Nucleus</keyword>
<dbReference type="STRING" id="1448315.A0A319CP17"/>
<evidence type="ECO:0000259" key="8">
    <source>
        <dbReference type="PROSITE" id="PS50048"/>
    </source>
</evidence>
<dbReference type="Pfam" id="PF00172">
    <property type="entry name" value="Zn_clus"/>
    <property type="match status" value="1"/>
</dbReference>
<gene>
    <name evidence="9" type="ORF">BO82DRAFT_360636</name>
</gene>
<evidence type="ECO:0000256" key="7">
    <source>
        <dbReference type="SAM" id="MobiDB-lite"/>
    </source>
</evidence>
<keyword evidence="10" id="KW-1185">Reference proteome</keyword>
<dbReference type="GO" id="GO:0000981">
    <property type="term" value="F:DNA-binding transcription factor activity, RNA polymerase II-specific"/>
    <property type="evidence" value="ECO:0007669"/>
    <property type="project" value="InterPro"/>
</dbReference>
<dbReference type="GeneID" id="37139515"/>
<evidence type="ECO:0000313" key="9">
    <source>
        <dbReference type="EMBL" id="PYH86934.1"/>
    </source>
</evidence>
<evidence type="ECO:0000256" key="1">
    <source>
        <dbReference type="ARBA" id="ARBA00004123"/>
    </source>
</evidence>
<dbReference type="GO" id="GO:0008270">
    <property type="term" value="F:zinc ion binding"/>
    <property type="evidence" value="ECO:0007669"/>
    <property type="project" value="InterPro"/>
</dbReference>
<dbReference type="CDD" id="cd00067">
    <property type="entry name" value="GAL4"/>
    <property type="match status" value="1"/>
</dbReference>
<dbReference type="GO" id="GO:0005634">
    <property type="term" value="C:nucleus"/>
    <property type="evidence" value="ECO:0007669"/>
    <property type="project" value="UniProtKB-SubCell"/>
</dbReference>
<dbReference type="SMART" id="SM00066">
    <property type="entry name" value="GAL4"/>
    <property type="match status" value="1"/>
</dbReference>
<dbReference type="RefSeq" id="XP_025497134.1">
    <property type="nucleotide sequence ID" value="XM_025636774.1"/>
</dbReference>
<dbReference type="GO" id="GO:0003677">
    <property type="term" value="F:DNA binding"/>
    <property type="evidence" value="ECO:0007669"/>
    <property type="project" value="UniProtKB-KW"/>
</dbReference>
<dbReference type="InterPro" id="IPR036864">
    <property type="entry name" value="Zn2-C6_fun-type_DNA-bd_sf"/>
</dbReference>
<dbReference type="Gene3D" id="4.10.240.10">
    <property type="entry name" value="Zn(2)-C6 fungal-type DNA-binding domain"/>
    <property type="match status" value="1"/>
</dbReference>
<evidence type="ECO:0000256" key="6">
    <source>
        <dbReference type="ARBA" id="ARBA00023242"/>
    </source>
</evidence>
<proteinExistence type="predicted"/>
<keyword evidence="5" id="KW-0804">Transcription</keyword>
<dbReference type="GO" id="GO:0009893">
    <property type="term" value="P:positive regulation of metabolic process"/>
    <property type="evidence" value="ECO:0007669"/>
    <property type="project" value="UniProtKB-ARBA"/>
</dbReference>
<feature type="domain" description="Zn(2)-C6 fungal-type" evidence="8">
    <location>
        <begin position="77"/>
        <end position="111"/>
    </location>
</feature>
<evidence type="ECO:0000256" key="4">
    <source>
        <dbReference type="ARBA" id="ARBA00023125"/>
    </source>
</evidence>
<comment type="subcellular location">
    <subcellularLocation>
        <location evidence="1">Nucleus</location>
    </subcellularLocation>
</comment>
<accession>A0A319CP17</accession>
<feature type="region of interest" description="Disordered" evidence="7">
    <location>
        <begin position="292"/>
        <end position="312"/>
    </location>
</feature>
<protein>
    <recommendedName>
        <fullName evidence="8">Zn(2)-C6 fungal-type domain-containing protein</fullName>
    </recommendedName>
</protein>
<dbReference type="PROSITE" id="PS50048">
    <property type="entry name" value="ZN2_CY6_FUNGAL_2"/>
    <property type="match status" value="1"/>
</dbReference>
<dbReference type="PROSITE" id="PS00463">
    <property type="entry name" value="ZN2_CY6_FUNGAL_1"/>
    <property type="match status" value="1"/>
</dbReference>
<evidence type="ECO:0000256" key="3">
    <source>
        <dbReference type="ARBA" id="ARBA00023015"/>
    </source>
</evidence>
<feature type="region of interest" description="Disordered" evidence="7">
    <location>
        <begin position="13"/>
        <end position="71"/>
    </location>
</feature>
<organism evidence="9 10">
    <name type="scientific">Aspergillus uvarum CBS 121591</name>
    <dbReference type="NCBI Taxonomy" id="1448315"/>
    <lineage>
        <taxon>Eukaryota</taxon>
        <taxon>Fungi</taxon>
        <taxon>Dikarya</taxon>
        <taxon>Ascomycota</taxon>
        <taxon>Pezizomycotina</taxon>
        <taxon>Eurotiomycetes</taxon>
        <taxon>Eurotiomycetidae</taxon>
        <taxon>Eurotiales</taxon>
        <taxon>Aspergillaceae</taxon>
        <taxon>Aspergillus</taxon>
        <taxon>Aspergillus subgen. Circumdati</taxon>
    </lineage>
</organism>
<sequence length="502" mass="53584">MFSPPLTDEVMAHSIYSSEEEGVGFDSQSKRDALSIPPRTSRGDSYQDMVDRAGCQSPSPEIDSKSRNSTRRRIQVACNRCRKRKIKCSGDNGDGQGCSNCRSSGNANCQFLRVNSSMMQARVSWPYPAMNATMSSSHRHGSYVQSMPPKTMATTLGNPSTLRVNPFARAPGYGCGSAESQMSVGRQSFGCVDHAAHYEEDPGMYSPQTSGYMVSGAPQTVMAEYCGLPWSSKAWSPNVYSGRSPSPGIFAEHESGSSLSQPLYPYMFSGPPSQITDAPPIVPTMSCTSVEGQGVDRTLPDPTSRSQGPQCPAGFTLTPEFLPVPETVDHRAGIGWNYKSATGSNNNILSSVQRFPNEAVGGSPVTRTRTSAQDMVFGTPLLTTIGAPSLLSSSAGPLAGLVTATTSDDFRGSGDGGQASRTLAQSHLPDADSDIYVYSSSERRDKHSYKTDGSASVLMNGLPYTRPGPGLYGSPMTTTPVCRPDTVIYAPPIPSLHHPSDF</sequence>
<evidence type="ECO:0000313" key="10">
    <source>
        <dbReference type="Proteomes" id="UP000248340"/>
    </source>
</evidence>
<evidence type="ECO:0000256" key="2">
    <source>
        <dbReference type="ARBA" id="ARBA00022723"/>
    </source>
</evidence>
<dbReference type="OrthoDB" id="5394557at2759"/>
<dbReference type="PANTHER" id="PTHR46910">
    <property type="entry name" value="TRANSCRIPTION FACTOR PDR1"/>
    <property type="match status" value="1"/>
</dbReference>
<keyword evidence="2" id="KW-0479">Metal-binding</keyword>
<dbReference type="EMBL" id="KZ821675">
    <property type="protein sequence ID" value="PYH86934.1"/>
    <property type="molecule type" value="Genomic_DNA"/>
</dbReference>
<dbReference type="InterPro" id="IPR001138">
    <property type="entry name" value="Zn2Cys6_DnaBD"/>
</dbReference>
<dbReference type="Proteomes" id="UP000248340">
    <property type="component" value="Unassembled WGS sequence"/>
</dbReference>
<keyword evidence="3" id="KW-0805">Transcription regulation</keyword>
<dbReference type="VEuPathDB" id="FungiDB:BO82DRAFT_360636"/>
<dbReference type="PANTHER" id="PTHR46910:SF3">
    <property type="entry name" value="HALOTOLERANCE PROTEIN 9-RELATED"/>
    <property type="match status" value="1"/>
</dbReference>
<dbReference type="SUPFAM" id="SSF57701">
    <property type="entry name" value="Zn2/Cys6 DNA-binding domain"/>
    <property type="match status" value="1"/>
</dbReference>
<evidence type="ECO:0000256" key="5">
    <source>
        <dbReference type="ARBA" id="ARBA00023163"/>
    </source>
</evidence>
<dbReference type="AlphaFoldDB" id="A0A319CP17"/>